<dbReference type="HOGENOM" id="CLU_1277949_0_0_1"/>
<name>A0A0C3D381_OIDMZ</name>
<accession>A0A0C3D381</accession>
<organism evidence="3 4">
    <name type="scientific">Oidiodendron maius (strain Zn)</name>
    <dbReference type="NCBI Taxonomy" id="913774"/>
    <lineage>
        <taxon>Eukaryota</taxon>
        <taxon>Fungi</taxon>
        <taxon>Dikarya</taxon>
        <taxon>Ascomycota</taxon>
        <taxon>Pezizomycotina</taxon>
        <taxon>Leotiomycetes</taxon>
        <taxon>Leotiomycetes incertae sedis</taxon>
        <taxon>Myxotrichaceae</taxon>
        <taxon>Oidiodendron</taxon>
    </lineage>
</organism>
<evidence type="ECO:0000313" key="3">
    <source>
        <dbReference type="EMBL" id="KIM96377.1"/>
    </source>
</evidence>
<sequence>MPPIPPIRKISRLSNALLSSPVAEGKLFNGSTEESSTATFHEPPDIKVVSPSSTTYITLTISLPGTTYATIVPLGDSFPTSVHISPSPSPNSGPSLGEKEQSTPDGSSSNSTVGIVIGCIAAFVLLLGFGYVWFLRGKSTKGRKKKRKTKKRKKKKPNKEKPGKKKGKRRRRVFRTRKRKRRMSKSGSSTQGDTPPSPPPPPAPPPDPAPDAPAAA</sequence>
<reference evidence="4" key="2">
    <citation type="submission" date="2015-01" db="EMBL/GenBank/DDBJ databases">
        <title>Evolutionary Origins and Diversification of the Mycorrhizal Mutualists.</title>
        <authorList>
            <consortium name="DOE Joint Genome Institute"/>
            <consortium name="Mycorrhizal Genomics Consortium"/>
            <person name="Kohler A."/>
            <person name="Kuo A."/>
            <person name="Nagy L.G."/>
            <person name="Floudas D."/>
            <person name="Copeland A."/>
            <person name="Barry K.W."/>
            <person name="Cichocki N."/>
            <person name="Veneault-Fourrey C."/>
            <person name="LaButti K."/>
            <person name="Lindquist E.A."/>
            <person name="Lipzen A."/>
            <person name="Lundell T."/>
            <person name="Morin E."/>
            <person name="Murat C."/>
            <person name="Riley R."/>
            <person name="Ohm R."/>
            <person name="Sun H."/>
            <person name="Tunlid A."/>
            <person name="Henrissat B."/>
            <person name="Grigoriev I.V."/>
            <person name="Hibbett D.S."/>
            <person name="Martin F."/>
        </authorList>
    </citation>
    <scope>NUCLEOTIDE SEQUENCE [LARGE SCALE GENOMIC DNA]</scope>
    <source>
        <strain evidence="4">Zn</strain>
    </source>
</reference>
<dbReference type="EMBL" id="KN832884">
    <property type="protein sequence ID" value="KIM96377.1"/>
    <property type="molecule type" value="Genomic_DNA"/>
</dbReference>
<keyword evidence="2" id="KW-1133">Transmembrane helix</keyword>
<proteinExistence type="predicted"/>
<dbReference type="InParanoid" id="A0A0C3D381"/>
<dbReference type="Proteomes" id="UP000054321">
    <property type="component" value="Unassembled WGS sequence"/>
</dbReference>
<keyword evidence="4" id="KW-1185">Reference proteome</keyword>
<feature type="region of interest" description="Disordered" evidence="1">
    <location>
        <begin position="139"/>
        <end position="216"/>
    </location>
</feature>
<protein>
    <submittedName>
        <fullName evidence="3">Uncharacterized protein</fullName>
    </submittedName>
</protein>
<feature type="transmembrane region" description="Helical" evidence="2">
    <location>
        <begin position="113"/>
        <end position="135"/>
    </location>
</feature>
<dbReference type="AlphaFoldDB" id="A0A0C3D381"/>
<evidence type="ECO:0000256" key="2">
    <source>
        <dbReference type="SAM" id="Phobius"/>
    </source>
</evidence>
<evidence type="ECO:0000256" key="1">
    <source>
        <dbReference type="SAM" id="MobiDB-lite"/>
    </source>
</evidence>
<keyword evidence="2" id="KW-0472">Membrane</keyword>
<gene>
    <name evidence="3" type="ORF">OIDMADRAFT_183169</name>
</gene>
<reference evidence="3 4" key="1">
    <citation type="submission" date="2014-04" db="EMBL/GenBank/DDBJ databases">
        <authorList>
            <consortium name="DOE Joint Genome Institute"/>
            <person name="Kuo A."/>
            <person name="Martino E."/>
            <person name="Perotto S."/>
            <person name="Kohler A."/>
            <person name="Nagy L.G."/>
            <person name="Floudas D."/>
            <person name="Copeland A."/>
            <person name="Barry K.W."/>
            <person name="Cichocki N."/>
            <person name="Veneault-Fourrey C."/>
            <person name="LaButti K."/>
            <person name="Lindquist E.A."/>
            <person name="Lipzen A."/>
            <person name="Lundell T."/>
            <person name="Morin E."/>
            <person name="Murat C."/>
            <person name="Sun H."/>
            <person name="Tunlid A."/>
            <person name="Henrissat B."/>
            <person name="Grigoriev I.V."/>
            <person name="Hibbett D.S."/>
            <person name="Martin F."/>
            <person name="Nordberg H.P."/>
            <person name="Cantor M.N."/>
            <person name="Hua S.X."/>
        </authorList>
    </citation>
    <scope>NUCLEOTIDE SEQUENCE [LARGE SCALE GENOMIC DNA]</scope>
    <source>
        <strain evidence="3 4">Zn</strain>
    </source>
</reference>
<dbReference type="STRING" id="913774.A0A0C3D381"/>
<feature type="region of interest" description="Disordered" evidence="1">
    <location>
        <begin position="81"/>
        <end position="110"/>
    </location>
</feature>
<feature type="compositionally biased region" description="Basic residues" evidence="1">
    <location>
        <begin position="139"/>
        <end position="184"/>
    </location>
</feature>
<evidence type="ECO:0000313" key="4">
    <source>
        <dbReference type="Proteomes" id="UP000054321"/>
    </source>
</evidence>
<feature type="compositionally biased region" description="Pro residues" evidence="1">
    <location>
        <begin position="195"/>
        <end position="216"/>
    </location>
</feature>
<keyword evidence="2" id="KW-0812">Transmembrane</keyword>